<evidence type="ECO:0000313" key="3">
    <source>
        <dbReference type="Proteomes" id="UP000030002"/>
    </source>
</evidence>
<evidence type="ECO:0000313" key="2">
    <source>
        <dbReference type="EMBL" id="KGN35014.1"/>
    </source>
</evidence>
<name>A0A0A0JE30_9MICO</name>
<keyword evidence="3" id="KW-1185">Reference proteome</keyword>
<dbReference type="Gene3D" id="2.160.20.10">
    <property type="entry name" value="Single-stranded right-handed beta-helix, Pectin lyase-like"/>
    <property type="match status" value="1"/>
</dbReference>
<dbReference type="AlphaFoldDB" id="A0A0A0JE30"/>
<organism evidence="2 3">
    <name type="scientific">Knoellia sinensis KCTC 19936</name>
    <dbReference type="NCBI Taxonomy" id="1385520"/>
    <lineage>
        <taxon>Bacteria</taxon>
        <taxon>Bacillati</taxon>
        <taxon>Actinomycetota</taxon>
        <taxon>Actinomycetes</taxon>
        <taxon>Micrococcales</taxon>
        <taxon>Intrasporangiaceae</taxon>
        <taxon>Knoellia</taxon>
    </lineage>
</organism>
<comment type="caution">
    <text evidence="2">The sequence shown here is derived from an EMBL/GenBank/DDBJ whole genome shotgun (WGS) entry which is preliminary data.</text>
</comment>
<reference evidence="2 3" key="1">
    <citation type="submission" date="2013-08" db="EMBL/GenBank/DDBJ databases">
        <title>The genome sequence of Knoellia sinensis.</title>
        <authorList>
            <person name="Zhu W."/>
            <person name="Wang G."/>
        </authorList>
    </citation>
    <scope>NUCLEOTIDE SEQUENCE [LARGE SCALE GENOMIC DNA]</scope>
    <source>
        <strain evidence="2 3">KCTC 19936</strain>
    </source>
</reference>
<dbReference type="InterPro" id="IPR011050">
    <property type="entry name" value="Pectin_lyase_fold/virulence"/>
</dbReference>
<dbReference type="Proteomes" id="UP000030002">
    <property type="component" value="Unassembled WGS sequence"/>
</dbReference>
<evidence type="ECO:0000256" key="1">
    <source>
        <dbReference type="SAM" id="MobiDB-lite"/>
    </source>
</evidence>
<sequence>MTGEPDWWRGEQPPESVPADWGIGRDEWLTGELNGEVEAYPPDADTGLRSLKFFRADVRNSEIWLNDVSLSSAWSEFSDCRFRQRVRPILTEHGFAAQGSFGNGPSIYRGCTFERVRFKGLGGFSMMNARFEDCTFVNCRWEGHFAHAADLINCTFSGRMNGCVWFGHSGNPERGGRRNVIRGNDFTQVVMTHNVGWRNGFPVSDQLWPEGHRPRVDVP</sequence>
<dbReference type="EMBL" id="AVPJ01000001">
    <property type="protein sequence ID" value="KGN35014.1"/>
    <property type="molecule type" value="Genomic_DNA"/>
</dbReference>
<dbReference type="STRING" id="1385520.N802_01245"/>
<dbReference type="InterPro" id="IPR012334">
    <property type="entry name" value="Pectin_lyas_fold"/>
</dbReference>
<accession>A0A0A0JE30</accession>
<dbReference type="SUPFAM" id="SSF51126">
    <property type="entry name" value="Pectin lyase-like"/>
    <property type="match status" value="1"/>
</dbReference>
<feature type="region of interest" description="Disordered" evidence="1">
    <location>
        <begin position="1"/>
        <end position="21"/>
    </location>
</feature>
<gene>
    <name evidence="2" type="ORF">N802_01245</name>
</gene>
<proteinExistence type="predicted"/>
<protein>
    <recommendedName>
        <fullName evidence="4">Pentapeptide repeat-containing protein</fullName>
    </recommendedName>
</protein>
<evidence type="ECO:0008006" key="4">
    <source>
        <dbReference type="Google" id="ProtNLM"/>
    </source>
</evidence>